<dbReference type="InterPro" id="IPR027417">
    <property type="entry name" value="P-loop_NTPase"/>
</dbReference>
<evidence type="ECO:0000259" key="8">
    <source>
        <dbReference type="Pfam" id="PF12777"/>
    </source>
</evidence>
<dbReference type="Pfam" id="PF03028">
    <property type="entry name" value="Dynein_heavy"/>
    <property type="match status" value="1"/>
</dbReference>
<dbReference type="Gene3D" id="6.10.140.1060">
    <property type="match status" value="1"/>
</dbReference>
<evidence type="ECO:0000259" key="5">
    <source>
        <dbReference type="Pfam" id="PF03028"/>
    </source>
</evidence>
<dbReference type="Pfam" id="PF12777">
    <property type="entry name" value="MT"/>
    <property type="match status" value="1"/>
</dbReference>
<feature type="domain" description="Dynein heavy chain linker" evidence="7">
    <location>
        <begin position="442"/>
        <end position="501"/>
    </location>
</feature>
<dbReference type="Gene3D" id="1.20.920.60">
    <property type="match status" value="1"/>
</dbReference>
<dbReference type="InterPro" id="IPR026983">
    <property type="entry name" value="DHC"/>
</dbReference>
<evidence type="ECO:0000259" key="6">
    <source>
        <dbReference type="Pfam" id="PF08385"/>
    </source>
</evidence>
<dbReference type="GO" id="GO:0051959">
    <property type="term" value="F:dynein light intermediate chain binding"/>
    <property type="evidence" value="ECO:0007669"/>
    <property type="project" value="InterPro"/>
</dbReference>
<evidence type="ECO:0000256" key="1">
    <source>
        <dbReference type="ARBA" id="ARBA00008887"/>
    </source>
</evidence>
<dbReference type="Pfam" id="PF08393">
    <property type="entry name" value="DHC_N2"/>
    <property type="match status" value="2"/>
</dbReference>
<dbReference type="InterPro" id="IPR042222">
    <property type="entry name" value="Dynein_2_N"/>
</dbReference>
<dbReference type="InterPro" id="IPR013594">
    <property type="entry name" value="Dynein_heavy_tail"/>
</dbReference>
<feature type="compositionally biased region" description="Acidic residues" evidence="4">
    <location>
        <begin position="2071"/>
        <end position="2082"/>
    </location>
</feature>
<dbReference type="GO" id="GO:0007018">
    <property type="term" value="P:microtubule-based movement"/>
    <property type="evidence" value="ECO:0007669"/>
    <property type="project" value="InterPro"/>
</dbReference>
<evidence type="ECO:0000256" key="3">
    <source>
        <dbReference type="SAM" id="Coils"/>
    </source>
</evidence>
<proteinExistence type="inferred from homology"/>
<reference evidence="12" key="1">
    <citation type="submission" date="2017-03" db="EMBL/GenBank/DDBJ databases">
        <title>Phytopthora megakarya and P. palmivora, two closely related causual agents of cacao black pod achieved similar genome size and gene model numbers by different mechanisms.</title>
        <authorList>
            <person name="Ali S."/>
            <person name="Shao J."/>
            <person name="Larry D.J."/>
            <person name="Kronmiller B."/>
            <person name="Shen D."/>
            <person name="Strem M.D."/>
            <person name="Melnick R.L."/>
            <person name="Guiltinan M.J."/>
            <person name="Tyler B.M."/>
            <person name="Meinhardt L.W."/>
            <person name="Bailey B.A."/>
        </authorList>
    </citation>
    <scope>NUCLEOTIDE SEQUENCE [LARGE SCALE GENOMIC DNA]</scope>
    <source>
        <strain evidence="12">zdho120</strain>
    </source>
</reference>
<feature type="domain" description="Dynein heavy chain C-terminal" evidence="10">
    <location>
        <begin position="2083"/>
        <end position="2415"/>
    </location>
</feature>
<dbReference type="Pfam" id="PF18199">
    <property type="entry name" value="Dynein_C"/>
    <property type="match status" value="1"/>
</dbReference>
<feature type="region of interest" description="Disordered" evidence="4">
    <location>
        <begin position="2069"/>
        <end position="2090"/>
    </location>
</feature>
<feature type="domain" description="Dynein heavy chain region D6 P-loop" evidence="5">
    <location>
        <begin position="1685"/>
        <end position="1773"/>
    </location>
</feature>
<feature type="domain" description="Dynein heavy chain tail" evidence="6">
    <location>
        <begin position="237"/>
        <end position="353"/>
    </location>
</feature>
<dbReference type="InterPro" id="IPR041658">
    <property type="entry name" value="AAA_lid_11"/>
</dbReference>
<sequence>METDRTWTRTNTAATLPSEPSAPPDDARVEFLRRHVVRTFPGVKLDALNRKFATDAVASRLFDFLHLPDARLLLFTDHGEETSGVVDVYATPPAHLFGDAAKSKKPVTVLYLLKTVKAPVSTTKFHEEIMSGTLEKNALESLALMLHDVFVPLIGNPRNQQLWPEMVTTSIINNVHGFFSSLQITLGQTKGATCLPLPWDQVVMESAAKSPPNDTYSFASKNQSDFNAVSGLGKDQVHSLEGCLITWTKQIKNILKQDPEALLNQRDHVHQGPMEELHFWAAKAKNLNSIFAQLQSDSIRKVLQYLDASKSTYNVPFAKLCKEVFLARAEANDNKHYLWPLAKWFEQLANMSYVGKENVLAFLEQAPIRWENMVNKTFKKKEMPNIIIECLEEHQLQLQTMAATGKFVAYFKDKVFEWLLRLGNVDTILKLWVMLQRQWMSPSVLTACCQREGRETVLRDLQVELEICQKALNQYLDGKKDIFPRFYFVSNASLLEILSNERFLAMAMISKEGEVVQFMDSHLIHGTVENWFNDLVFVMQDTLRQKIFDAVETSALWGVDCARHTWIFDYPAQVALLGSQIVWTEEVESALEEFENGTEDAIKKYYDVSTVRLEELIKLVQGQLGALDRQKIITLITVDVHARDVVQSLITKKKKLQPEEGFLKKMMEYEEVLKVRHRNALTKHFTVFESVNPKAITADELYGYMTLDNDWKDGVLSSIMRNMSKNVAPFSESQTYKWVILDGDIDAVWIESMNTVMDDNKSGALASDKGSDDRMAFSTHFKAVAKYKFGSGSTSSGLTSTGGTDANNTAMLASGNVNLFDFYYDITRNELFYWGDKIPALMPVGDAAFHAIVIPTLESTRVHSVIDLLLRKRNPTILVGSSGSGKSSLVHEHMKGLEEDTMFAHVNMHHYMDARELQARLEQFLEKRSGRVYGPLYNRKLIYFLDDVNMPFVEEFGTQTALALLRQYMDYNSWYDRHDLSSKKVIQDVQFLACMNHKAEAKRSSQTLKIRRLEVGLATLKKTSLDVAGLQDELKVTIKKVEERKKATDLLLEQMGKQRGDAEVKQRRADEERAKAAQAAEIASQIEAQASVELAIAKPALDAAQQAVNCLNKASLTELKSMGKPPAGVEKVTAAVLMMIKKETKNFSWDNAKKMMAKVDVFKQSLEQYDKENIPPEVVARVEPLIQEDPNFNYEKMKSKSVAAANLCVWVVNIISFHQVFVRVKPLMDTLEKARQTKAEADTELAAVQKMVAEVEAQLNALQASFRDATNEKAKVEAEAQACQERLSLAERLIYKKGRNWFLQFAAEEIEVDPCFRLFLHTKLPNPHYRPEILAYCTLIDFSVTEKGLEDQLLANVVNLEQPDLETQKRQLQQEFNGYQIQLLQLENDLLERLSNAPDDILSDVPLIEGLEKTKLTAIDVGIALRKGKDTEREINLAREVYRPVANEASMMYFLMSQLCKINHMYRYSLESYMTFFFVALDGVAPSAGTSADHGASAYDRVGILKEALRWTIFSMVTRGLFETHKLLFLTQLVFLLLRRGVIGANSGYEPQFARFLLQGSKVVGPDNTISWLSESQWQSLQALITLTPFERFVSDLEESEPRFREWYNSTSPELEKLPLDWRELDKSAPFLKLLAVKCLRPDRLTQAVSNFILQTLPHGSHFLNCDSQLNSFAILQSAFKESSPWTPMYFILSPGSDVVADVDKLAVQDQERIKGVDYHNIALGQGQEQVAMRTLQLSVENGHWVILNNVHLMPKWMLELDKWLEQLAKASKSASYATLRSNLSSSKDIVRMGTSRSLSLLPPAGAAATGTSGIGTLHPNFRLFITSDPSANIPIGVLERSIKLTNEPPTGLRANVKRAFCCFPKTVVDELEPRTRCILFALCYFHSLMLERKKFGSQGFNMLYPFAASDLLASSTVLRNYMDNAPARVPWPDLRYLFGEIMYGGHIVNELDRHVAATYLKYYLRDELLEELSMIPFGDDASGGSGGSGNSGQDGGSEGGDSLGGGQQRQFLAPKLSAGFDRILEHVHTSLLNETPTAFGLHPNAEVAFRTEHGQLLLQSMLLLTTKEEDAQEENSDDEEGGTLGLGGGLSAKETADAVQLAAEGVLQDVLENYRDFRFDIQELFFKGSSNSGSREVASRRGKGGRLFSSVAAPDTDDMDPFQTVLLQECQRMNHLLETMTDSLSELELAFRGDIPLTETMEKLQTCLYYERIPDNWLAAACPSRRSLAPWLANLQQRIIQLQDWVGSAPDLPLVLWLPGLFNPQAFLTAVLQTAARKHNVELDSLRITADVTKRTIDTVDAPARDGQFVHGLYLEGARWDFGNGVLETSSPREMYVSMPVLTCRAIVNTVNKDTSSGSGGGTGNKTGASGGANVFDCPVYRTQQRGPTLIFMSPLRTKAPPAKWVLAGVAMLMEVV</sequence>
<dbReference type="InterPro" id="IPR004273">
    <property type="entry name" value="Dynein_heavy_D6_P-loop"/>
</dbReference>
<dbReference type="Gene3D" id="1.10.8.1220">
    <property type="match status" value="1"/>
</dbReference>
<dbReference type="InterPro" id="IPR043160">
    <property type="entry name" value="Dynein_C_barrel"/>
</dbReference>
<dbReference type="GO" id="GO:0005858">
    <property type="term" value="C:axonemal dynein complex"/>
    <property type="evidence" value="ECO:0007669"/>
    <property type="project" value="TreeGrafter"/>
</dbReference>
<evidence type="ECO:0000256" key="2">
    <source>
        <dbReference type="ARBA" id="ARBA00022737"/>
    </source>
</evidence>
<feature type="coiled-coil region" evidence="3">
    <location>
        <begin position="1231"/>
        <end position="1293"/>
    </location>
</feature>
<dbReference type="SUPFAM" id="SSF52540">
    <property type="entry name" value="P-loop containing nucleoside triphosphate hydrolases"/>
    <property type="match status" value="1"/>
</dbReference>
<evidence type="ECO:0000259" key="9">
    <source>
        <dbReference type="Pfam" id="PF18198"/>
    </source>
</evidence>
<dbReference type="Gene3D" id="1.10.8.720">
    <property type="entry name" value="Region D6 of dynein motor"/>
    <property type="match status" value="1"/>
</dbReference>
<dbReference type="Gene3D" id="3.40.50.300">
    <property type="entry name" value="P-loop containing nucleotide triphosphate hydrolases"/>
    <property type="match status" value="4"/>
</dbReference>
<dbReference type="Pfam" id="PF08385">
    <property type="entry name" value="DHC_N1"/>
    <property type="match status" value="1"/>
</dbReference>
<accession>A0A225WWM8</accession>
<dbReference type="PANTHER" id="PTHR46532:SF4">
    <property type="entry name" value="AAA+ ATPASE DOMAIN-CONTAINING PROTEIN"/>
    <property type="match status" value="1"/>
</dbReference>
<dbReference type="Pfam" id="PF18198">
    <property type="entry name" value="AAA_lid_11"/>
    <property type="match status" value="1"/>
</dbReference>
<dbReference type="STRING" id="4795.A0A225WWM8"/>
<keyword evidence="2" id="KW-0677">Repeat</keyword>
<dbReference type="Gene3D" id="1.20.1270.280">
    <property type="match status" value="1"/>
</dbReference>
<organism evidence="11 12">
    <name type="scientific">Phytophthora megakarya</name>
    <dbReference type="NCBI Taxonomy" id="4795"/>
    <lineage>
        <taxon>Eukaryota</taxon>
        <taxon>Sar</taxon>
        <taxon>Stramenopiles</taxon>
        <taxon>Oomycota</taxon>
        <taxon>Peronosporomycetes</taxon>
        <taxon>Peronosporales</taxon>
        <taxon>Peronosporaceae</taxon>
        <taxon>Phytophthora</taxon>
    </lineage>
</organism>
<dbReference type="InterPro" id="IPR042219">
    <property type="entry name" value="AAA_lid_11_sf"/>
</dbReference>
<dbReference type="GO" id="GO:0045505">
    <property type="term" value="F:dynein intermediate chain binding"/>
    <property type="evidence" value="ECO:0007669"/>
    <property type="project" value="InterPro"/>
</dbReference>
<dbReference type="FunFam" id="3.10.490.20:FF:000009">
    <property type="entry name" value="Dynein heavy chain 4"/>
    <property type="match status" value="1"/>
</dbReference>
<dbReference type="InterPro" id="IPR041228">
    <property type="entry name" value="Dynein_C"/>
</dbReference>
<dbReference type="InterPro" id="IPR013602">
    <property type="entry name" value="Dynein_heavy_linker"/>
</dbReference>
<comment type="similarity">
    <text evidence="1">Belongs to the dynein heavy chain family.</text>
</comment>
<evidence type="ECO:0000313" key="12">
    <source>
        <dbReference type="Proteomes" id="UP000198211"/>
    </source>
</evidence>
<feature type="domain" description="Dynein heavy chain linker" evidence="7">
    <location>
        <begin position="384"/>
        <end position="440"/>
    </location>
</feature>
<evidence type="ECO:0000259" key="7">
    <source>
        <dbReference type="Pfam" id="PF08393"/>
    </source>
</evidence>
<feature type="region of interest" description="Disordered" evidence="4">
    <location>
        <begin position="1"/>
        <end position="25"/>
    </location>
</feature>
<dbReference type="Pfam" id="PF12775">
    <property type="entry name" value="AAA_7"/>
    <property type="match status" value="1"/>
</dbReference>
<feature type="region of interest" description="Disordered" evidence="4">
    <location>
        <begin position="1981"/>
        <end position="2009"/>
    </location>
</feature>
<evidence type="ECO:0000259" key="10">
    <source>
        <dbReference type="Pfam" id="PF18199"/>
    </source>
</evidence>
<evidence type="ECO:0000313" key="11">
    <source>
        <dbReference type="EMBL" id="OWZ21468.1"/>
    </source>
</evidence>
<dbReference type="EMBL" id="NBNE01000222">
    <property type="protein sequence ID" value="OWZ21468.1"/>
    <property type="molecule type" value="Genomic_DNA"/>
</dbReference>
<dbReference type="Gene3D" id="1.20.140.100">
    <property type="entry name" value="Dynein heavy chain, N-terminal domain 2"/>
    <property type="match status" value="1"/>
</dbReference>
<keyword evidence="3" id="KW-0175">Coiled coil</keyword>
<feature type="domain" description="Dynein heavy chain coiled coil stalk" evidence="8">
    <location>
        <begin position="1012"/>
        <end position="1294"/>
    </location>
</feature>
<feature type="domain" description="Dynein heavy chain AAA lid" evidence="9">
    <location>
        <begin position="1878"/>
        <end position="2046"/>
    </location>
</feature>
<dbReference type="PANTHER" id="PTHR46532">
    <property type="entry name" value="MALE FERTILITY FACTOR KL5"/>
    <property type="match status" value="1"/>
</dbReference>
<comment type="caution">
    <text evidence="11">The sequence shown here is derived from an EMBL/GenBank/DDBJ whole genome shotgun (WGS) entry which is preliminary data.</text>
</comment>
<dbReference type="Gene3D" id="3.10.490.20">
    <property type="match status" value="1"/>
</dbReference>
<gene>
    <name evidence="11" type="ORF">PHMEG_0003989</name>
</gene>
<feature type="compositionally biased region" description="Gly residues" evidence="4">
    <location>
        <begin position="1982"/>
        <end position="2008"/>
    </location>
</feature>
<dbReference type="OrthoDB" id="424310at2759"/>
<dbReference type="GO" id="GO:0008569">
    <property type="term" value="F:minus-end-directed microtubule motor activity"/>
    <property type="evidence" value="ECO:0007669"/>
    <property type="project" value="InterPro"/>
</dbReference>
<name>A0A225WWM8_9STRA</name>
<protein>
    <submittedName>
        <fullName evidence="11">Dynein heavy chain</fullName>
    </submittedName>
</protein>
<keyword evidence="12" id="KW-1185">Reference proteome</keyword>
<dbReference type="Proteomes" id="UP000198211">
    <property type="component" value="Unassembled WGS sequence"/>
</dbReference>
<evidence type="ECO:0000256" key="4">
    <source>
        <dbReference type="SAM" id="MobiDB-lite"/>
    </source>
</evidence>
<dbReference type="InterPro" id="IPR024743">
    <property type="entry name" value="Dynein_HC_stalk"/>
</dbReference>